<dbReference type="SUPFAM" id="SSF53335">
    <property type="entry name" value="S-adenosyl-L-methionine-dependent methyltransferases"/>
    <property type="match status" value="1"/>
</dbReference>
<evidence type="ECO:0000259" key="2">
    <source>
        <dbReference type="Pfam" id="PF13649"/>
    </source>
</evidence>
<sequence length="216" mass="24058">MAAAIQLSNLRDVHLDVYDTLASEYERRSSQSTSNVNRRIDVLLSHLRNGSSVIDVGCGVGLAMQAMRSRGLRPTGIDLSPRMAEYARRRNPGLDVMVGDFMTADFAQTFDAIWEQALIHLYPKSLVGTLLSRFYDSLNDRGVLSVSTTLAQRSAEGWLPKDGYGNHLRFRKHWTIDELSTTLRSANFEPVETSIMPDPLIAGKRWVAITALKASC</sequence>
<keyword evidence="3" id="KW-0489">Methyltransferase</keyword>
<dbReference type="Pfam" id="PF13649">
    <property type="entry name" value="Methyltransf_25"/>
    <property type="match status" value="1"/>
</dbReference>
<dbReference type="AlphaFoldDB" id="A0A8J3L6S3"/>
<dbReference type="GO" id="GO:0008168">
    <property type="term" value="F:methyltransferase activity"/>
    <property type="evidence" value="ECO:0007669"/>
    <property type="project" value="UniProtKB-KW"/>
</dbReference>
<gene>
    <name evidence="3" type="ORF">Cco03nite_56500</name>
</gene>
<dbReference type="Proteomes" id="UP000630887">
    <property type="component" value="Unassembled WGS sequence"/>
</dbReference>
<dbReference type="Gene3D" id="3.40.50.150">
    <property type="entry name" value="Vaccinia Virus protein VP39"/>
    <property type="match status" value="1"/>
</dbReference>
<evidence type="ECO:0000313" key="4">
    <source>
        <dbReference type="Proteomes" id="UP000630887"/>
    </source>
</evidence>
<dbReference type="EMBL" id="BONI01000055">
    <property type="protein sequence ID" value="GIG08950.1"/>
    <property type="molecule type" value="Genomic_DNA"/>
</dbReference>
<reference evidence="3 4" key="1">
    <citation type="submission" date="2021-01" db="EMBL/GenBank/DDBJ databases">
        <title>Whole genome shotgun sequence of Catellatospora coxensis NBRC 107359.</title>
        <authorList>
            <person name="Komaki H."/>
            <person name="Tamura T."/>
        </authorList>
    </citation>
    <scope>NUCLEOTIDE SEQUENCE [LARGE SCALE GENOMIC DNA]</scope>
    <source>
        <strain evidence="3 4">NBRC 107359</strain>
    </source>
</reference>
<organism evidence="3 4">
    <name type="scientific">Catellatospora coxensis</name>
    <dbReference type="NCBI Taxonomy" id="310354"/>
    <lineage>
        <taxon>Bacteria</taxon>
        <taxon>Bacillati</taxon>
        <taxon>Actinomycetota</taxon>
        <taxon>Actinomycetes</taxon>
        <taxon>Micromonosporales</taxon>
        <taxon>Micromonosporaceae</taxon>
        <taxon>Catellatospora</taxon>
    </lineage>
</organism>
<keyword evidence="1" id="KW-0808">Transferase</keyword>
<protein>
    <submittedName>
        <fullName evidence="3">Methyltransferase</fullName>
    </submittedName>
</protein>
<dbReference type="InterPro" id="IPR029063">
    <property type="entry name" value="SAM-dependent_MTases_sf"/>
</dbReference>
<proteinExistence type="predicted"/>
<dbReference type="PANTHER" id="PTHR43861">
    <property type="entry name" value="TRANS-ACONITATE 2-METHYLTRANSFERASE-RELATED"/>
    <property type="match status" value="1"/>
</dbReference>
<dbReference type="CDD" id="cd02440">
    <property type="entry name" value="AdoMet_MTases"/>
    <property type="match status" value="1"/>
</dbReference>
<feature type="domain" description="Methyltransferase" evidence="2">
    <location>
        <begin position="53"/>
        <end position="142"/>
    </location>
</feature>
<comment type="caution">
    <text evidence="3">The sequence shown here is derived from an EMBL/GenBank/DDBJ whole genome shotgun (WGS) entry which is preliminary data.</text>
</comment>
<dbReference type="InterPro" id="IPR041698">
    <property type="entry name" value="Methyltransf_25"/>
</dbReference>
<accession>A0A8J3L6S3</accession>
<evidence type="ECO:0000256" key="1">
    <source>
        <dbReference type="ARBA" id="ARBA00022679"/>
    </source>
</evidence>
<evidence type="ECO:0000313" key="3">
    <source>
        <dbReference type="EMBL" id="GIG08950.1"/>
    </source>
</evidence>
<keyword evidence="4" id="KW-1185">Reference proteome</keyword>
<dbReference type="RefSeq" id="WP_203695381.1">
    <property type="nucleotide sequence ID" value="NZ_BAAALC010000035.1"/>
</dbReference>
<name>A0A8J3L6S3_9ACTN</name>
<dbReference type="GO" id="GO:0032259">
    <property type="term" value="P:methylation"/>
    <property type="evidence" value="ECO:0007669"/>
    <property type="project" value="UniProtKB-KW"/>
</dbReference>